<organism evidence="5">
    <name type="scientific">Dissoconium aciculare CBS 342.82</name>
    <dbReference type="NCBI Taxonomy" id="1314786"/>
    <lineage>
        <taxon>Eukaryota</taxon>
        <taxon>Fungi</taxon>
        <taxon>Dikarya</taxon>
        <taxon>Ascomycota</taxon>
        <taxon>Pezizomycotina</taxon>
        <taxon>Dothideomycetes</taxon>
        <taxon>Dothideomycetidae</taxon>
        <taxon>Mycosphaerellales</taxon>
        <taxon>Dissoconiaceae</taxon>
        <taxon>Dissoconium</taxon>
    </lineage>
</organism>
<dbReference type="PANTHER" id="PTHR38793:SF3">
    <property type="entry name" value="SMODS AND SLOG-ASSOCIATING 2TM EFFECTOR DOMAIN-CONTAINING PROTEIN"/>
    <property type="match status" value="1"/>
</dbReference>
<dbReference type="GeneID" id="54362291"/>
<proteinExistence type="predicted"/>
<dbReference type="OrthoDB" id="4472872at2759"/>
<reference evidence="5" key="2">
    <citation type="submission" date="2020-04" db="EMBL/GenBank/DDBJ databases">
        <authorList>
            <consortium name="NCBI Genome Project"/>
        </authorList>
    </citation>
    <scope>NUCLEOTIDE SEQUENCE</scope>
    <source>
        <strain evidence="5">CBS 342.82</strain>
    </source>
</reference>
<keyword evidence="2" id="KW-0812">Transmembrane</keyword>
<feature type="region of interest" description="Disordered" evidence="1">
    <location>
        <begin position="88"/>
        <end position="179"/>
    </location>
</feature>
<reference evidence="5" key="1">
    <citation type="submission" date="2020-01" db="EMBL/GenBank/DDBJ databases">
        <authorList>
            <consortium name="DOE Joint Genome Institute"/>
            <person name="Haridas S."/>
            <person name="Albert R."/>
            <person name="Binder M."/>
            <person name="Bloem J."/>
            <person name="Labutti K."/>
            <person name="Salamov A."/>
            <person name="Andreopoulos B."/>
            <person name="Baker S.E."/>
            <person name="Barry K."/>
            <person name="Bills G."/>
            <person name="Bluhm B.H."/>
            <person name="Cannon C."/>
            <person name="Castanera R."/>
            <person name="Culley D.E."/>
            <person name="Daum C."/>
            <person name="Ezra D."/>
            <person name="Gonzalez J.B."/>
            <person name="Henrissat B."/>
            <person name="Kuo A."/>
            <person name="Liang C."/>
            <person name="Lipzen A."/>
            <person name="Lutzoni F."/>
            <person name="Magnuson J."/>
            <person name="Mondo S."/>
            <person name="Nolan M."/>
            <person name="Ohm R."/>
            <person name="Pangilinan J."/>
            <person name="Park H.-J."/>
            <person name="Ramirez L."/>
            <person name="Alfaro M."/>
            <person name="Sun H."/>
            <person name="Tritt A."/>
            <person name="Yoshinaga Y."/>
            <person name="Zwiers L.-H."/>
            <person name="Turgeon B.G."/>
            <person name="Goodwin S.B."/>
            <person name="Spatafora J.W."/>
            <person name="Crous P.W."/>
            <person name="Grigoriev I.V."/>
        </authorList>
    </citation>
    <scope>NUCLEOTIDE SEQUENCE</scope>
    <source>
        <strain evidence="5">CBS 342.82</strain>
    </source>
</reference>
<feature type="domain" description="SMODS and SLOG-associating 2TM effector" evidence="3">
    <location>
        <begin position="224"/>
        <end position="334"/>
    </location>
</feature>
<protein>
    <recommendedName>
        <fullName evidence="3">SMODS and SLOG-associating 2TM effector domain-containing protein</fullName>
    </recommendedName>
</protein>
<keyword evidence="2" id="KW-1133">Transmembrane helix</keyword>
<name>A0A6J3MC19_9PEZI</name>
<feature type="region of interest" description="Disordered" evidence="1">
    <location>
        <begin position="1"/>
        <end position="63"/>
    </location>
</feature>
<feature type="compositionally biased region" description="Basic and acidic residues" evidence="1">
    <location>
        <begin position="36"/>
        <end position="47"/>
    </location>
</feature>
<reference evidence="5" key="3">
    <citation type="submission" date="2025-08" db="UniProtKB">
        <authorList>
            <consortium name="RefSeq"/>
        </authorList>
    </citation>
    <scope>IDENTIFICATION</scope>
    <source>
        <strain evidence="5">CBS 342.82</strain>
    </source>
</reference>
<evidence type="ECO:0000256" key="1">
    <source>
        <dbReference type="SAM" id="MobiDB-lite"/>
    </source>
</evidence>
<keyword evidence="2" id="KW-0472">Membrane</keyword>
<dbReference type="InterPro" id="IPR041622">
    <property type="entry name" value="SLATT_fungi"/>
</dbReference>
<dbReference type="Pfam" id="PF18142">
    <property type="entry name" value="SLATT_fungal"/>
    <property type="match status" value="1"/>
</dbReference>
<feature type="transmembrane region" description="Helical" evidence="2">
    <location>
        <begin position="261"/>
        <end position="281"/>
    </location>
</feature>
<evidence type="ECO:0000256" key="2">
    <source>
        <dbReference type="SAM" id="Phobius"/>
    </source>
</evidence>
<keyword evidence="4" id="KW-1185">Reference proteome</keyword>
<dbReference type="AlphaFoldDB" id="A0A6J3MC19"/>
<evidence type="ECO:0000259" key="3">
    <source>
        <dbReference type="Pfam" id="PF18142"/>
    </source>
</evidence>
<evidence type="ECO:0000313" key="5">
    <source>
        <dbReference type="RefSeq" id="XP_033461418.1"/>
    </source>
</evidence>
<evidence type="ECO:0000313" key="4">
    <source>
        <dbReference type="Proteomes" id="UP000504637"/>
    </source>
</evidence>
<dbReference type="NCBIfam" id="NF033635">
    <property type="entry name" value="SLATT_fungal"/>
    <property type="match status" value="1"/>
</dbReference>
<dbReference type="Proteomes" id="UP000504637">
    <property type="component" value="Unplaced"/>
</dbReference>
<dbReference type="PANTHER" id="PTHR38793">
    <property type="entry name" value="SLATT_FUNGAL DOMAIN-CONTAINING PROTEIN-RELATED"/>
    <property type="match status" value="1"/>
</dbReference>
<feature type="compositionally biased region" description="Polar residues" evidence="1">
    <location>
        <begin position="101"/>
        <end position="111"/>
    </location>
</feature>
<feature type="transmembrane region" description="Helical" evidence="2">
    <location>
        <begin position="233"/>
        <end position="255"/>
    </location>
</feature>
<gene>
    <name evidence="5" type="ORF">K489DRAFT_378796</name>
</gene>
<accession>A0A6J3MC19</accession>
<sequence>MHELPEGLNNSLRSFRGSIYGNSLRSKTRELEDDLEKGSDVYEKKSEDDDDDQVERPLRAVVLHPTHSYYALRQQAEADEEARKVLRLPRSGVSPHRLQTGPHTESSQQDHQPYDPDPKQATESQDPRSNPAKASDGTILPRRQATFDVPQTPASAKRSLFTGPKISDPDPAADRLDDERTPLTHEDFLELMGLRPPTGRYDLPKHLSAPKGLYGTINSRLSYVNFKYRVFDVFTYFFLILQVFLSAVFIVLGSLTQVDSHIAIAILGAVSTVVAGALALMKGQGLPNRLRQVRDDLRNVLFEAEELYFDAASGRSVYYRDIRKLREDYLRVTEEARRNHPDTWNRTTTEIAKAINPKSPHVTAVAGSNTPAGAQHHKSAV</sequence>
<dbReference type="RefSeq" id="XP_033461418.1">
    <property type="nucleotide sequence ID" value="XM_033604491.1"/>
</dbReference>